<dbReference type="GO" id="GO:0031460">
    <property type="term" value="P:glycine betaine transport"/>
    <property type="evidence" value="ECO:0007669"/>
    <property type="project" value="TreeGrafter"/>
</dbReference>
<dbReference type="GO" id="GO:0015871">
    <property type="term" value="P:choline transport"/>
    <property type="evidence" value="ECO:0007669"/>
    <property type="project" value="TreeGrafter"/>
</dbReference>
<feature type="transmembrane region" description="Helical" evidence="7">
    <location>
        <begin position="520"/>
        <end position="539"/>
    </location>
</feature>
<feature type="transmembrane region" description="Helical" evidence="7">
    <location>
        <begin position="546"/>
        <end position="563"/>
    </location>
</feature>
<keyword evidence="3" id="KW-1003">Cell membrane</keyword>
<feature type="transmembrane region" description="Helical" evidence="7">
    <location>
        <begin position="603"/>
        <end position="622"/>
    </location>
</feature>
<comment type="subcellular location">
    <subcellularLocation>
        <location evidence="7">Cell membrane</location>
        <topology evidence="7">Multi-pass membrane protein</topology>
    </subcellularLocation>
    <subcellularLocation>
        <location evidence="1">Membrane</location>
        <topology evidence="1">Multi-pass membrane protein</topology>
    </subcellularLocation>
</comment>
<dbReference type="SUPFAM" id="SSF161098">
    <property type="entry name" value="MetI-like"/>
    <property type="match status" value="2"/>
</dbReference>
<dbReference type="PANTHER" id="PTHR47737">
    <property type="entry name" value="GLYCINE BETAINE/PROLINE BETAINE TRANSPORT SYSTEM PERMEASE PROTEIN PROW"/>
    <property type="match status" value="1"/>
</dbReference>
<keyword evidence="2 7" id="KW-0813">Transport</keyword>
<dbReference type="PANTHER" id="PTHR47737:SF1">
    <property type="entry name" value="GLYCINE BETAINE_PROLINE BETAINE TRANSPORT SYSTEM PERMEASE PROTEIN PROW"/>
    <property type="match status" value="1"/>
</dbReference>
<feature type="transmembrane region" description="Helical" evidence="7">
    <location>
        <begin position="128"/>
        <end position="148"/>
    </location>
</feature>
<proteinExistence type="inferred from homology"/>
<evidence type="ECO:0000256" key="3">
    <source>
        <dbReference type="ARBA" id="ARBA00022475"/>
    </source>
</evidence>
<organism evidence="10 11">
    <name type="scientific">Nocardioides mangrovicus</name>
    <dbReference type="NCBI Taxonomy" id="2478913"/>
    <lineage>
        <taxon>Bacteria</taxon>
        <taxon>Bacillati</taxon>
        <taxon>Actinomycetota</taxon>
        <taxon>Actinomycetes</taxon>
        <taxon>Propionibacteriales</taxon>
        <taxon>Nocardioidaceae</taxon>
        <taxon>Nocardioides</taxon>
    </lineage>
</organism>
<accession>A0A3L8NY18</accession>
<name>A0A3L8NY18_9ACTN</name>
<keyword evidence="11" id="KW-1185">Reference proteome</keyword>
<feature type="transmembrane region" description="Helical" evidence="7">
    <location>
        <begin position="160"/>
        <end position="180"/>
    </location>
</feature>
<comment type="caution">
    <text evidence="10">The sequence shown here is derived from an EMBL/GenBank/DDBJ whole genome shotgun (WGS) entry which is preliminary data.</text>
</comment>
<feature type="domain" description="ABC transmembrane type-1" evidence="9">
    <location>
        <begin position="205"/>
        <end position="384"/>
    </location>
</feature>
<keyword evidence="6 7" id="KW-0472">Membrane</keyword>
<evidence type="ECO:0000256" key="7">
    <source>
        <dbReference type="RuleBase" id="RU363032"/>
    </source>
</evidence>
<protein>
    <submittedName>
        <fullName evidence="10">ABC transporter permease subunit</fullName>
    </submittedName>
</protein>
<dbReference type="CDD" id="cd06261">
    <property type="entry name" value="TM_PBP2"/>
    <property type="match status" value="2"/>
</dbReference>
<feature type="region of interest" description="Disordered" evidence="8">
    <location>
        <begin position="23"/>
        <end position="42"/>
    </location>
</feature>
<dbReference type="GO" id="GO:0015226">
    <property type="term" value="F:carnitine transmembrane transporter activity"/>
    <property type="evidence" value="ECO:0007669"/>
    <property type="project" value="TreeGrafter"/>
</dbReference>
<dbReference type="Pfam" id="PF00528">
    <property type="entry name" value="BPD_transp_1"/>
    <property type="match status" value="2"/>
</dbReference>
<dbReference type="Proteomes" id="UP000281708">
    <property type="component" value="Unassembled WGS sequence"/>
</dbReference>
<comment type="similarity">
    <text evidence="7">Belongs to the binding-protein-dependent transport system permease family.</text>
</comment>
<feature type="transmembrane region" description="Helical" evidence="7">
    <location>
        <begin position="691"/>
        <end position="715"/>
    </location>
</feature>
<dbReference type="Gene3D" id="1.10.3720.10">
    <property type="entry name" value="MetI-like"/>
    <property type="match status" value="2"/>
</dbReference>
<feature type="compositionally biased region" description="Low complexity" evidence="8">
    <location>
        <begin position="23"/>
        <end position="37"/>
    </location>
</feature>
<evidence type="ECO:0000256" key="5">
    <source>
        <dbReference type="ARBA" id="ARBA00022989"/>
    </source>
</evidence>
<feature type="transmembrane region" description="Helical" evidence="7">
    <location>
        <begin position="252"/>
        <end position="279"/>
    </location>
</feature>
<dbReference type="EMBL" id="RDBE01000010">
    <property type="protein sequence ID" value="RLV47824.1"/>
    <property type="molecule type" value="Genomic_DNA"/>
</dbReference>
<feature type="transmembrane region" description="Helical" evidence="7">
    <location>
        <begin position="210"/>
        <end position="232"/>
    </location>
</feature>
<feature type="transmembrane region" description="Helical" evidence="7">
    <location>
        <begin position="569"/>
        <end position="591"/>
    </location>
</feature>
<dbReference type="InterPro" id="IPR035906">
    <property type="entry name" value="MetI-like_sf"/>
</dbReference>
<dbReference type="GO" id="GO:0043190">
    <property type="term" value="C:ATP-binding cassette (ABC) transporter complex"/>
    <property type="evidence" value="ECO:0007669"/>
    <property type="project" value="TreeGrafter"/>
</dbReference>
<keyword evidence="5 7" id="KW-1133">Transmembrane helix</keyword>
<dbReference type="FunFam" id="1.10.3720.10:FF:000001">
    <property type="entry name" value="Glycine betaine ABC transporter, permease"/>
    <property type="match status" value="1"/>
</dbReference>
<dbReference type="InterPro" id="IPR000515">
    <property type="entry name" value="MetI-like"/>
</dbReference>
<keyword evidence="4 7" id="KW-0812">Transmembrane</keyword>
<evidence type="ECO:0000313" key="11">
    <source>
        <dbReference type="Proteomes" id="UP000281708"/>
    </source>
</evidence>
<evidence type="ECO:0000313" key="10">
    <source>
        <dbReference type="EMBL" id="RLV47824.1"/>
    </source>
</evidence>
<evidence type="ECO:0000256" key="1">
    <source>
        <dbReference type="ARBA" id="ARBA00004141"/>
    </source>
</evidence>
<evidence type="ECO:0000256" key="8">
    <source>
        <dbReference type="SAM" id="MobiDB-lite"/>
    </source>
</evidence>
<feature type="transmembrane region" description="Helical" evidence="7">
    <location>
        <begin position="323"/>
        <end position="343"/>
    </location>
</feature>
<gene>
    <name evidence="10" type="ORF">D9V37_17020</name>
</gene>
<dbReference type="PROSITE" id="PS50928">
    <property type="entry name" value="ABC_TM1"/>
    <property type="match status" value="2"/>
</dbReference>
<feature type="domain" description="ABC transmembrane type-1" evidence="9">
    <location>
        <begin position="565"/>
        <end position="745"/>
    </location>
</feature>
<sequence>MRPRRCSTRRAAAGCWTATRRWGSSTTRTSCGSSSPRKVTDMSDLLTPQAEAREKGVALSKEEQPYVEVGRDRHTGWWLLGTVAVWLVLFALFHGHDTRALGLQNTTGFHEWLNHRRDWIQLHGPDNWFFGGVLGHIGSGATNLVTAFQNLLSLPSLGGVVPQIGWLGVIALAAWVTWALAGPRSTALVVVALLVFGILGYWADSMDTLILTLLAVAICCLIGLPVGIAMARSRSVSAAITPFLDGMQTMPAFAYLTPFALLFGIGSATALIITLIYAIPPLIRITEHGLRSVPETTVEAARSMGLTRGQLLRQVQLPMARRTIVVGINQAMMAALSMATFATFVNGPGLGNPVNLGLQNNNVGQAAVPGLVIVVMAITLDRITTAASERSEVLSRSGVASVSGPGVMLAGVVLEKLPRWATESAGKGAKQPRLTPAGRWTARLVWLVPVLVAVYLSRTFLGLANFPTRQGWPFIAPIDRRSLQKLINNVTNWLVDHIDKLTLAIKNDVTRVLIDPLQSLLASSPWWLAALALVALGYVLGGWKTLAPTVVSLAVIYLVGLWNDTMVTLAMTLIATLLVMVIAVLLGVAMGRGRRTDTFIRPFLDAFQVIPPFVYLVPALAFFGVGRFTAIVAAIAYAVPIATKLVADGIRGVSPTTVEAVRSVGSTRWQTIGKVQLPMAREALVLATNQGLLYVLSMVVIGGLVGGGSLGYIVVSGFSQDQLFGKGLAAAIAITALGIMLDRIARHTAARAGR</sequence>
<dbReference type="GO" id="GO:0005275">
    <property type="term" value="F:amine transmembrane transporter activity"/>
    <property type="evidence" value="ECO:0007669"/>
    <property type="project" value="TreeGrafter"/>
</dbReference>
<feature type="transmembrane region" description="Helical" evidence="7">
    <location>
        <begin position="77"/>
        <end position="95"/>
    </location>
</feature>
<feature type="transmembrane region" description="Helical" evidence="7">
    <location>
        <begin position="363"/>
        <end position="380"/>
    </location>
</feature>
<evidence type="ECO:0000256" key="4">
    <source>
        <dbReference type="ARBA" id="ARBA00022692"/>
    </source>
</evidence>
<evidence type="ECO:0000259" key="9">
    <source>
        <dbReference type="PROSITE" id="PS50928"/>
    </source>
</evidence>
<reference evidence="10 11" key="1">
    <citation type="submission" date="2018-10" db="EMBL/GenBank/DDBJ databases">
        <title>Marmoricola sp. 4Q3S-7 whole genome shotgun sequence.</title>
        <authorList>
            <person name="Li F."/>
        </authorList>
    </citation>
    <scope>NUCLEOTIDE SEQUENCE [LARGE SCALE GENOMIC DNA]</scope>
    <source>
        <strain evidence="10 11">4Q3S-7</strain>
    </source>
</reference>
<dbReference type="AlphaFoldDB" id="A0A3L8NY18"/>
<evidence type="ECO:0000256" key="6">
    <source>
        <dbReference type="ARBA" id="ARBA00023136"/>
    </source>
</evidence>
<feature type="transmembrane region" description="Helical" evidence="7">
    <location>
        <begin position="727"/>
        <end position="745"/>
    </location>
</feature>
<feature type="transmembrane region" description="Helical" evidence="7">
    <location>
        <begin position="440"/>
        <end position="457"/>
    </location>
</feature>
<feature type="transmembrane region" description="Helical" evidence="7">
    <location>
        <begin position="186"/>
        <end position="203"/>
    </location>
</feature>
<evidence type="ECO:0000256" key="2">
    <source>
        <dbReference type="ARBA" id="ARBA00022448"/>
    </source>
</evidence>